<dbReference type="SUPFAM" id="SSF54768">
    <property type="entry name" value="dsRNA-binding domain-like"/>
    <property type="match status" value="1"/>
</dbReference>
<accession>A0A0D0BFT7</accession>
<evidence type="ECO:0000259" key="5">
    <source>
        <dbReference type="PROSITE" id="PS50142"/>
    </source>
</evidence>
<dbReference type="InterPro" id="IPR000999">
    <property type="entry name" value="RNase_III_dom"/>
</dbReference>
<dbReference type="Gene3D" id="3.30.160.20">
    <property type="match status" value="1"/>
</dbReference>
<protein>
    <recommendedName>
        <fullName evidence="8">RNase III domain-containing protein</fullName>
    </recommendedName>
</protein>
<feature type="region of interest" description="Disordered" evidence="3">
    <location>
        <begin position="327"/>
        <end position="346"/>
    </location>
</feature>
<dbReference type="Pfam" id="PF00035">
    <property type="entry name" value="dsrm"/>
    <property type="match status" value="1"/>
</dbReference>
<dbReference type="GO" id="GO:0003723">
    <property type="term" value="F:RNA binding"/>
    <property type="evidence" value="ECO:0007669"/>
    <property type="project" value="UniProtKB-UniRule"/>
</dbReference>
<evidence type="ECO:0000256" key="1">
    <source>
        <dbReference type="ARBA" id="ARBA00022884"/>
    </source>
</evidence>
<organism evidence="6 7">
    <name type="scientific">Collybiopsis luxurians FD-317 M1</name>
    <dbReference type="NCBI Taxonomy" id="944289"/>
    <lineage>
        <taxon>Eukaryota</taxon>
        <taxon>Fungi</taxon>
        <taxon>Dikarya</taxon>
        <taxon>Basidiomycota</taxon>
        <taxon>Agaricomycotina</taxon>
        <taxon>Agaricomycetes</taxon>
        <taxon>Agaricomycetidae</taxon>
        <taxon>Agaricales</taxon>
        <taxon>Marasmiineae</taxon>
        <taxon>Omphalotaceae</taxon>
        <taxon>Collybiopsis</taxon>
        <taxon>Collybiopsis luxurians</taxon>
    </lineage>
</organism>
<dbReference type="HOGENOM" id="CLU_787678_0_0_1"/>
<dbReference type="Proteomes" id="UP000053593">
    <property type="component" value="Unassembled WGS sequence"/>
</dbReference>
<evidence type="ECO:0000313" key="6">
    <source>
        <dbReference type="EMBL" id="KIK62785.1"/>
    </source>
</evidence>
<name>A0A0D0BFT7_9AGAR</name>
<feature type="domain" description="RNase III" evidence="5">
    <location>
        <begin position="44"/>
        <end position="128"/>
    </location>
</feature>
<feature type="domain" description="DRBM" evidence="4">
    <location>
        <begin position="284"/>
        <end position="346"/>
    </location>
</feature>
<evidence type="ECO:0000256" key="2">
    <source>
        <dbReference type="PROSITE-ProRule" id="PRU00266"/>
    </source>
</evidence>
<keyword evidence="1 2" id="KW-0694">RNA-binding</keyword>
<evidence type="ECO:0000259" key="4">
    <source>
        <dbReference type="PROSITE" id="PS50137"/>
    </source>
</evidence>
<sequence>MITTNVPASNSSAPALPTIVGREAYAPELMPAFYTLQCSGLIELGKLALQLVTTDFIFASEPLLSEDGIEARRASILEDDTILMWLDLYPEEKQRFLRQQRLDPRSDNRKALVAFFLSYIGAVYISNGRATNPVLQNWVIKLITLPRVESVFDPTVKSLSNISLAGQCSPPDYTSSPSTASRFPPPSSPTQPLRIHVQPACSDSNISTHSSRLTLSNTSLPQNIRSSYPLPYHGSATLAHPSASVSPLSSTIRSLPPPSTIPAHPSRSLLSNVPSSTAPPLSKITLSMVNEAATRHGYPISYWEDPPVGPGHQPDWVVRCMIDGHERGRGVGKTKKDAKMQAGREA</sequence>
<evidence type="ECO:0000313" key="7">
    <source>
        <dbReference type="Proteomes" id="UP000053593"/>
    </source>
</evidence>
<dbReference type="GO" id="GO:0004525">
    <property type="term" value="F:ribonuclease III activity"/>
    <property type="evidence" value="ECO:0007669"/>
    <property type="project" value="InterPro"/>
</dbReference>
<dbReference type="PROSITE" id="PS50137">
    <property type="entry name" value="DS_RBD"/>
    <property type="match status" value="1"/>
</dbReference>
<feature type="compositionally biased region" description="Polar residues" evidence="3">
    <location>
        <begin position="169"/>
        <end position="181"/>
    </location>
</feature>
<dbReference type="EMBL" id="KN834766">
    <property type="protein sequence ID" value="KIK62785.1"/>
    <property type="molecule type" value="Genomic_DNA"/>
</dbReference>
<dbReference type="SMART" id="SM00358">
    <property type="entry name" value="DSRM"/>
    <property type="match status" value="1"/>
</dbReference>
<dbReference type="Gene3D" id="1.10.1520.10">
    <property type="entry name" value="Ribonuclease III domain"/>
    <property type="match status" value="1"/>
</dbReference>
<evidence type="ECO:0008006" key="8">
    <source>
        <dbReference type="Google" id="ProtNLM"/>
    </source>
</evidence>
<keyword evidence="7" id="KW-1185">Reference proteome</keyword>
<dbReference type="CDD" id="cd00048">
    <property type="entry name" value="DSRM_SF"/>
    <property type="match status" value="1"/>
</dbReference>
<dbReference type="InterPro" id="IPR036389">
    <property type="entry name" value="RNase_III_sf"/>
</dbReference>
<feature type="region of interest" description="Disordered" evidence="3">
    <location>
        <begin position="169"/>
        <end position="194"/>
    </location>
</feature>
<dbReference type="PROSITE" id="PS50142">
    <property type="entry name" value="RNASE_3_2"/>
    <property type="match status" value="1"/>
</dbReference>
<gene>
    <name evidence="6" type="ORF">GYMLUDRAFT_72522</name>
</gene>
<dbReference type="GO" id="GO:0006396">
    <property type="term" value="P:RNA processing"/>
    <property type="evidence" value="ECO:0007669"/>
    <property type="project" value="InterPro"/>
</dbReference>
<dbReference type="AlphaFoldDB" id="A0A0D0BFT7"/>
<dbReference type="InterPro" id="IPR014720">
    <property type="entry name" value="dsRBD_dom"/>
</dbReference>
<dbReference type="SUPFAM" id="SSF69065">
    <property type="entry name" value="RNase III domain-like"/>
    <property type="match status" value="1"/>
</dbReference>
<evidence type="ECO:0000256" key="3">
    <source>
        <dbReference type="SAM" id="MobiDB-lite"/>
    </source>
</evidence>
<proteinExistence type="predicted"/>
<dbReference type="OrthoDB" id="3353871at2759"/>
<reference evidence="6 7" key="1">
    <citation type="submission" date="2014-04" db="EMBL/GenBank/DDBJ databases">
        <title>Evolutionary Origins and Diversification of the Mycorrhizal Mutualists.</title>
        <authorList>
            <consortium name="DOE Joint Genome Institute"/>
            <consortium name="Mycorrhizal Genomics Consortium"/>
            <person name="Kohler A."/>
            <person name="Kuo A."/>
            <person name="Nagy L.G."/>
            <person name="Floudas D."/>
            <person name="Copeland A."/>
            <person name="Barry K.W."/>
            <person name="Cichocki N."/>
            <person name="Veneault-Fourrey C."/>
            <person name="LaButti K."/>
            <person name="Lindquist E.A."/>
            <person name="Lipzen A."/>
            <person name="Lundell T."/>
            <person name="Morin E."/>
            <person name="Murat C."/>
            <person name="Riley R."/>
            <person name="Ohm R."/>
            <person name="Sun H."/>
            <person name="Tunlid A."/>
            <person name="Henrissat B."/>
            <person name="Grigoriev I.V."/>
            <person name="Hibbett D.S."/>
            <person name="Martin F."/>
        </authorList>
    </citation>
    <scope>NUCLEOTIDE SEQUENCE [LARGE SCALE GENOMIC DNA]</scope>
    <source>
        <strain evidence="6 7">FD-317 M1</strain>
    </source>
</reference>